<dbReference type="EMBL" id="JBBKTX010000021">
    <property type="protein sequence ID" value="MFK4753895.1"/>
    <property type="molecule type" value="Genomic_DNA"/>
</dbReference>
<reference evidence="1 2" key="1">
    <citation type="submission" date="2024-03" db="EMBL/GenBank/DDBJ databases">
        <title>High-quality draft genome sequence of Oceanobacter sp. wDCs-4.</title>
        <authorList>
            <person name="Dong C."/>
        </authorList>
    </citation>
    <scope>NUCLEOTIDE SEQUENCE [LARGE SCALE GENOMIC DNA]</scope>
    <source>
        <strain evidence="2">wDCs-4</strain>
    </source>
</reference>
<evidence type="ECO:0000313" key="2">
    <source>
        <dbReference type="Proteomes" id="UP001620597"/>
    </source>
</evidence>
<proteinExistence type="predicted"/>
<dbReference type="RefSeq" id="WP_416206874.1">
    <property type="nucleotide sequence ID" value="NZ_JBBKTX010000021.1"/>
</dbReference>
<sequence>MVDTSLCVDGVVSGYLDTLLADSATVETDWDSLLAQAISVPHDKVKPASLLCHSSSLRPGMALVPLQPCGGSRPRGLPLQLLDSLSLLRQLPRGTRLQQQVLQSCGQLMLRLDLCG</sequence>
<accession>A0ABW8NMR8</accession>
<evidence type="ECO:0000313" key="1">
    <source>
        <dbReference type="EMBL" id="MFK4753895.1"/>
    </source>
</evidence>
<name>A0ABW8NMR8_9GAMM</name>
<keyword evidence="2" id="KW-1185">Reference proteome</keyword>
<organism evidence="1 2">
    <name type="scientific">Oceanobacter antarcticus</name>
    <dbReference type="NCBI Taxonomy" id="3133425"/>
    <lineage>
        <taxon>Bacteria</taxon>
        <taxon>Pseudomonadati</taxon>
        <taxon>Pseudomonadota</taxon>
        <taxon>Gammaproteobacteria</taxon>
        <taxon>Oceanospirillales</taxon>
        <taxon>Oceanospirillaceae</taxon>
        <taxon>Oceanobacter</taxon>
    </lineage>
</organism>
<comment type="caution">
    <text evidence="1">The sequence shown here is derived from an EMBL/GenBank/DDBJ whole genome shotgun (WGS) entry which is preliminary data.</text>
</comment>
<dbReference type="Proteomes" id="UP001620597">
    <property type="component" value="Unassembled WGS sequence"/>
</dbReference>
<protein>
    <submittedName>
        <fullName evidence="1">Uncharacterized protein</fullName>
    </submittedName>
</protein>
<gene>
    <name evidence="1" type="ORF">WG929_15900</name>
</gene>